<feature type="signal peptide" evidence="5">
    <location>
        <begin position="1"/>
        <end position="26"/>
    </location>
</feature>
<dbReference type="InterPro" id="IPR039424">
    <property type="entry name" value="SBP_5"/>
</dbReference>
<reference evidence="7 8" key="1">
    <citation type="submission" date="2016-10" db="EMBL/GenBank/DDBJ databases">
        <authorList>
            <person name="de Groot N.N."/>
        </authorList>
    </citation>
    <scope>NUCLEOTIDE SEQUENCE [LARGE SCALE GENOMIC DNA]</scope>
    <source>
        <strain evidence="7 8">R5</strain>
    </source>
</reference>
<dbReference type="CDD" id="cd08512">
    <property type="entry name" value="PBP2_NikA_DppA_OppA_like_7"/>
    <property type="match status" value="1"/>
</dbReference>
<dbReference type="AlphaFoldDB" id="A0A1G6S014"/>
<comment type="subcellular location">
    <subcellularLocation>
        <location evidence="1">Periplasm</location>
    </subcellularLocation>
</comment>
<organism evidence="7 8">
    <name type="scientific">Bradyrhizobium brasilense</name>
    <dbReference type="NCBI Taxonomy" id="1419277"/>
    <lineage>
        <taxon>Bacteria</taxon>
        <taxon>Pseudomonadati</taxon>
        <taxon>Pseudomonadota</taxon>
        <taxon>Alphaproteobacteria</taxon>
        <taxon>Hyphomicrobiales</taxon>
        <taxon>Nitrobacteraceae</taxon>
        <taxon>Bradyrhizobium</taxon>
    </lineage>
</organism>
<evidence type="ECO:0000256" key="4">
    <source>
        <dbReference type="ARBA" id="ARBA00022729"/>
    </source>
</evidence>
<evidence type="ECO:0000256" key="5">
    <source>
        <dbReference type="SAM" id="SignalP"/>
    </source>
</evidence>
<evidence type="ECO:0000256" key="1">
    <source>
        <dbReference type="ARBA" id="ARBA00004418"/>
    </source>
</evidence>
<name>A0A1G6S014_9BRAD</name>
<evidence type="ECO:0000313" key="7">
    <source>
        <dbReference type="EMBL" id="SDD10001.1"/>
    </source>
</evidence>
<dbReference type="FunFam" id="3.90.76.10:FF:000007">
    <property type="entry name" value="Dipeptide ABC transporter periplasmic dipeptide-binding protein"/>
    <property type="match status" value="1"/>
</dbReference>
<dbReference type="PANTHER" id="PTHR30290:SF10">
    <property type="entry name" value="PERIPLASMIC OLIGOPEPTIDE-BINDING PROTEIN-RELATED"/>
    <property type="match status" value="1"/>
</dbReference>
<dbReference type="SUPFAM" id="SSF53850">
    <property type="entry name" value="Periplasmic binding protein-like II"/>
    <property type="match status" value="1"/>
</dbReference>
<evidence type="ECO:0000313" key="8">
    <source>
        <dbReference type="Proteomes" id="UP000199245"/>
    </source>
</evidence>
<sequence>MRLDRRLLTAALLTASAALPGAPALAAEIAKDTMVIVSEMGPNGLDTMVPTANDHSRMVVWQAYDRLVSHGEKKLADGTVSYDAKVMTPELAESWEAAEDGKTYIFHLRKDATFHDGSPVTAKDVKWSFDRAIAAGGFPAVQMAAGSLVKPEQFTVVDDHTFKATFDQFNKLTMPDLVVPVPVIVNSELAKKHATPQDPWAFEWVSRNDCGGGAYKVESWSPGQQTVFTRFDAWKSGPLPQLKRVIYRQIASAGTRRALLEKGDVDMSVGLPPKDYAELAEQGKVAIIGVPVQNDLVFVDMNVKIVPFDNPKVREAISYAIPYKEIVSSALYNRAKPMFGGDPDKPYPDATWPVPIKHGQDLAKAKQLLTEAGFPNGFKTTLSIDLSESTVREPTAILIQEALKTIGVELTIEKVPGSNWFAQMASKTMPMVIAEFYGWLDYPDYFFFWTFHGGNNSVFNTANYVNPSLDKVIDEARFTRDPEIYKTSLNKMVDIVMTDLPRIPLYTRFADYAVQKNVKGFEYWFHTHPDFRKLYKE</sequence>
<dbReference type="EMBL" id="FMZW01000007">
    <property type="protein sequence ID" value="SDD10001.1"/>
    <property type="molecule type" value="Genomic_DNA"/>
</dbReference>
<proteinExistence type="inferred from homology"/>
<accession>A0A1G6S014</accession>
<dbReference type="Pfam" id="PF00496">
    <property type="entry name" value="SBP_bac_5"/>
    <property type="match status" value="1"/>
</dbReference>
<evidence type="ECO:0000256" key="3">
    <source>
        <dbReference type="ARBA" id="ARBA00022448"/>
    </source>
</evidence>
<dbReference type="PIRSF" id="PIRSF002741">
    <property type="entry name" value="MppA"/>
    <property type="match status" value="1"/>
</dbReference>
<gene>
    <name evidence="7" type="ORF">SAMN05216337_1007192</name>
</gene>
<comment type="similarity">
    <text evidence="2">Belongs to the bacterial solute-binding protein 5 family.</text>
</comment>
<feature type="domain" description="Solute-binding protein family 5" evidence="6">
    <location>
        <begin position="88"/>
        <end position="456"/>
    </location>
</feature>
<evidence type="ECO:0000256" key="2">
    <source>
        <dbReference type="ARBA" id="ARBA00005695"/>
    </source>
</evidence>
<dbReference type="GO" id="GO:1904680">
    <property type="term" value="F:peptide transmembrane transporter activity"/>
    <property type="evidence" value="ECO:0007669"/>
    <property type="project" value="TreeGrafter"/>
</dbReference>
<dbReference type="GO" id="GO:0043190">
    <property type="term" value="C:ATP-binding cassette (ABC) transporter complex"/>
    <property type="evidence" value="ECO:0007669"/>
    <property type="project" value="InterPro"/>
</dbReference>
<dbReference type="Proteomes" id="UP000199245">
    <property type="component" value="Unassembled WGS sequence"/>
</dbReference>
<dbReference type="InterPro" id="IPR000914">
    <property type="entry name" value="SBP_5_dom"/>
</dbReference>
<dbReference type="Gene3D" id="3.10.105.10">
    <property type="entry name" value="Dipeptide-binding Protein, Domain 3"/>
    <property type="match status" value="1"/>
</dbReference>
<keyword evidence="4 5" id="KW-0732">Signal</keyword>
<dbReference type="InterPro" id="IPR030678">
    <property type="entry name" value="Peptide/Ni-bd"/>
</dbReference>
<dbReference type="GO" id="GO:0015833">
    <property type="term" value="P:peptide transport"/>
    <property type="evidence" value="ECO:0007669"/>
    <property type="project" value="TreeGrafter"/>
</dbReference>
<keyword evidence="3" id="KW-0813">Transport</keyword>
<dbReference type="RefSeq" id="WP_092082174.1">
    <property type="nucleotide sequence ID" value="NZ_FMZW01000007.1"/>
</dbReference>
<dbReference type="GO" id="GO:0030288">
    <property type="term" value="C:outer membrane-bounded periplasmic space"/>
    <property type="evidence" value="ECO:0007669"/>
    <property type="project" value="UniProtKB-ARBA"/>
</dbReference>
<dbReference type="Gene3D" id="3.40.190.10">
    <property type="entry name" value="Periplasmic binding protein-like II"/>
    <property type="match status" value="1"/>
</dbReference>
<feature type="chain" id="PRO_5011460600" evidence="5">
    <location>
        <begin position="27"/>
        <end position="537"/>
    </location>
</feature>
<evidence type="ECO:0000259" key="6">
    <source>
        <dbReference type="Pfam" id="PF00496"/>
    </source>
</evidence>
<protein>
    <submittedName>
        <fullName evidence="7">Peptide/nickel transport system substrate-binding protein</fullName>
    </submittedName>
</protein>
<dbReference type="PANTHER" id="PTHR30290">
    <property type="entry name" value="PERIPLASMIC BINDING COMPONENT OF ABC TRANSPORTER"/>
    <property type="match status" value="1"/>
</dbReference>
<dbReference type="Gene3D" id="3.90.76.10">
    <property type="entry name" value="Dipeptide-binding Protein, Domain 1"/>
    <property type="match status" value="1"/>
</dbReference>